<keyword evidence="2" id="KW-1185">Reference proteome</keyword>
<dbReference type="EMBL" id="QLLO01000009">
    <property type="protein sequence ID" value="RAJ12095.1"/>
    <property type="molecule type" value="Genomic_DNA"/>
</dbReference>
<evidence type="ECO:0000313" key="1">
    <source>
        <dbReference type="EMBL" id="RAJ12095.1"/>
    </source>
</evidence>
<protein>
    <submittedName>
        <fullName evidence="1">Uncharacterized protein</fullName>
    </submittedName>
</protein>
<gene>
    <name evidence="1" type="ORF">LY08_02347</name>
</gene>
<name>A0A327R7F9_9FLAO</name>
<sequence>MGLITAPSIIVAIDDTIDISIFYSISEEEEEIKNLKLFPSLLDVEYNISDRLNYNQNLGYHYKTYPKPHLNIISPPPEFI</sequence>
<accession>A0A327R7F9</accession>
<evidence type="ECO:0000313" key="2">
    <source>
        <dbReference type="Proteomes" id="UP000248703"/>
    </source>
</evidence>
<reference evidence="1 2" key="1">
    <citation type="submission" date="2018-06" db="EMBL/GenBank/DDBJ databases">
        <title>Genomic Encyclopedia of Archaeal and Bacterial Type Strains, Phase II (KMG-II): from individual species to whole genera.</title>
        <authorList>
            <person name="Goeker M."/>
        </authorList>
    </citation>
    <scope>NUCLEOTIDE SEQUENCE [LARGE SCALE GENOMIC DNA]</scope>
    <source>
        <strain evidence="1 2">DSM 24464</strain>
    </source>
</reference>
<dbReference type="AlphaFoldDB" id="A0A327R7F9"/>
<comment type="caution">
    <text evidence="1">The sequence shown here is derived from an EMBL/GenBank/DDBJ whole genome shotgun (WGS) entry which is preliminary data.</text>
</comment>
<dbReference type="Proteomes" id="UP000248703">
    <property type="component" value="Unassembled WGS sequence"/>
</dbReference>
<proteinExistence type="predicted"/>
<dbReference type="RefSeq" id="WP_245907586.1">
    <property type="nucleotide sequence ID" value="NZ_QLLO01000009.1"/>
</dbReference>
<organism evidence="1 2">
    <name type="scientific">Olleya aquimaris</name>
    <dbReference type="NCBI Taxonomy" id="639310"/>
    <lineage>
        <taxon>Bacteria</taxon>
        <taxon>Pseudomonadati</taxon>
        <taxon>Bacteroidota</taxon>
        <taxon>Flavobacteriia</taxon>
        <taxon>Flavobacteriales</taxon>
        <taxon>Flavobacteriaceae</taxon>
    </lineage>
</organism>